<dbReference type="AlphaFoldDB" id="I8UIU5"/>
<dbReference type="EC" id="4.4.1.13" evidence="2"/>
<evidence type="ECO:0000256" key="5">
    <source>
        <dbReference type="ARBA" id="ARBA00037974"/>
    </source>
</evidence>
<reference evidence="7 8" key="1">
    <citation type="journal article" date="2012" name="J. Bacteriol.">
        <title>Genome of Bacillus macauensis ZFHKF-1, a Long-Chain-Forming Bacterium.</title>
        <authorList>
            <person name="Cai L."/>
            <person name="Zhang T."/>
        </authorList>
    </citation>
    <scope>NUCLEOTIDE SEQUENCE [LARGE SCALE GENOMIC DNA]</scope>
    <source>
        <strain evidence="7 8">ZFHKF-1</strain>
    </source>
</reference>
<dbReference type="EMBL" id="AKKV01000020">
    <property type="protein sequence ID" value="EIT86753.1"/>
    <property type="molecule type" value="Genomic_DNA"/>
</dbReference>
<dbReference type="GO" id="GO:0047804">
    <property type="term" value="F:cysteine-S-conjugate beta-lyase activity"/>
    <property type="evidence" value="ECO:0007669"/>
    <property type="project" value="UniProtKB-EC"/>
</dbReference>
<dbReference type="Proteomes" id="UP000004080">
    <property type="component" value="Unassembled WGS sequence"/>
</dbReference>
<dbReference type="InterPro" id="IPR051798">
    <property type="entry name" value="Class-II_PLP-Dep_Aminotrans"/>
</dbReference>
<accession>I8UIU5</accession>
<keyword evidence="7" id="KW-0032">Aminotransferase</keyword>
<proteinExistence type="inferred from homology"/>
<evidence type="ECO:0000256" key="3">
    <source>
        <dbReference type="ARBA" id="ARBA00022898"/>
    </source>
</evidence>
<name>I8UIU5_9BACL</name>
<dbReference type="PANTHER" id="PTHR43525:SF1">
    <property type="entry name" value="PROTEIN MALY"/>
    <property type="match status" value="1"/>
</dbReference>
<dbReference type="InterPro" id="IPR004839">
    <property type="entry name" value="Aminotransferase_I/II_large"/>
</dbReference>
<feature type="domain" description="Aminotransferase class I/classII large" evidence="6">
    <location>
        <begin position="69"/>
        <end position="395"/>
    </location>
</feature>
<dbReference type="GO" id="GO:0008483">
    <property type="term" value="F:transaminase activity"/>
    <property type="evidence" value="ECO:0007669"/>
    <property type="project" value="UniProtKB-KW"/>
</dbReference>
<dbReference type="NCBIfam" id="TIGR04350">
    <property type="entry name" value="C_S_lyase_PatB"/>
    <property type="match status" value="1"/>
</dbReference>
<gene>
    <name evidence="7" type="ORF">A374_04244</name>
</gene>
<dbReference type="PANTHER" id="PTHR43525">
    <property type="entry name" value="PROTEIN MALY"/>
    <property type="match status" value="1"/>
</dbReference>
<keyword evidence="7" id="KW-0808">Transferase</keyword>
<comment type="cofactor">
    <cofactor evidence="1">
        <name>pyridoxal 5'-phosphate</name>
        <dbReference type="ChEBI" id="CHEBI:597326"/>
    </cofactor>
</comment>
<evidence type="ECO:0000256" key="4">
    <source>
        <dbReference type="ARBA" id="ARBA00023239"/>
    </source>
</evidence>
<sequence length="406" mass="46149">MDTKKVKGDEEIVSIFHDVFDRKNTHSVKWDHVDQLFGGEALLPMWVADMDFKAPQPVLDALGERIAHGIFGYSKATEQTREAITTWLQRKHGWTVDPEWLVFTAGIVPAIAAAIQTYTKEGDGILLQSPVYYPFSNLITKNKRTLYDSPLQFDGQQYTIDFRDLEEKMASGHIKMMLLCSPHNPIGRVWRKDELTQLAKLCIQYEVLLFADEIHHDLVYSNYEHTVVSSLNEEIEQRTLTGIAPSKTFNLAGLQFSALIIPNKKRRQLFIEHLEKNGFSSPGALGIVAAEAAYQHGEAWLNELLLYLEENIAYLKTFIAERLPEITVIEPEGTYLVWLDCRKLSIDFKALEAVMQKEAGLALDEGYIFGTNGQGFERMNIACPLETLKEGLNRLETAVNRIKTRL</sequence>
<keyword evidence="4" id="KW-0456">Lyase</keyword>
<dbReference type="InterPro" id="IPR015421">
    <property type="entry name" value="PyrdxlP-dep_Trfase_major"/>
</dbReference>
<dbReference type="Gene3D" id="3.90.1150.10">
    <property type="entry name" value="Aspartate Aminotransferase, domain 1"/>
    <property type="match status" value="1"/>
</dbReference>
<keyword evidence="8" id="KW-1185">Reference proteome</keyword>
<evidence type="ECO:0000313" key="7">
    <source>
        <dbReference type="EMBL" id="EIT86753.1"/>
    </source>
</evidence>
<dbReference type="eggNOG" id="COG1168">
    <property type="taxonomic scope" value="Bacteria"/>
</dbReference>
<comment type="caution">
    <text evidence="7">The sequence shown here is derived from an EMBL/GenBank/DDBJ whole genome shotgun (WGS) entry which is preliminary data.</text>
</comment>
<dbReference type="SUPFAM" id="SSF53383">
    <property type="entry name" value="PLP-dependent transferases"/>
    <property type="match status" value="1"/>
</dbReference>
<evidence type="ECO:0000259" key="6">
    <source>
        <dbReference type="Pfam" id="PF00155"/>
    </source>
</evidence>
<dbReference type="InterPro" id="IPR015422">
    <property type="entry name" value="PyrdxlP-dep_Trfase_small"/>
</dbReference>
<protein>
    <recommendedName>
        <fullName evidence="2">cysteine-S-conjugate beta-lyase</fullName>
        <ecNumber evidence="2">4.4.1.13</ecNumber>
    </recommendedName>
</protein>
<comment type="similarity">
    <text evidence="5">Belongs to the class-II pyridoxal-phosphate-dependent aminotransferase family. MalY/PatB cystathionine beta-lyase subfamily.</text>
</comment>
<dbReference type="STRING" id="1196324.A374_04244"/>
<evidence type="ECO:0000256" key="1">
    <source>
        <dbReference type="ARBA" id="ARBA00001933"/>
    </source>
</evidence>
<dbReference type="GO" id="GO:0030170">
    <property type="term" value="F:pyridoxal phosphate binding"/>
    <property type="evidence" value="ECO:0007669"/>
    <property type="project" value="InterPro"/>
</dbReference>
<organism evidence="7 8">
    <name type="scientific">Fictibacillus macauensis ZFHKF-1</name>
    <dbReference type="NCBI Taxonomy" id="1196324"/>
    <lineage>
        <taxon>Bacteria</taxon>
        <taxon>Bacillati</taxon>
        <taxon>Bacillota</taxon>
        <taxon>Bacilli</taxon>
        <taxon>Bacillales</taxon>
        <taxon>Fictibacillaceae</taxon>
        <taxon>Fictibacillus</taxon>
    </lineage>
</organism>
<evidence type="ECO:0000313" key="8">
    <source>
        <dbReference type="Proteomes" id="UP000004080"/>
    </source>
</evidence>
<dbReference type="PATRIC" id="fig|1196324.3.peg.862"/>
<dbReference type="Gene3D" id="3.40.640.10">
    <property type="entry name" value="Type I PLP-dependent aspartate aminotransferase-like (Major domain)"/>
    <property type="match status" value="1"/>
</dbReference>
<dbReference type="Pfam" id="PF00155">
    <property type="entry name" value="Aminotran_1_2"/>
    <property type="match status" value="1"/>
</dbReference>
<keyword evidence="3" id="KW-0663">Pyridoxal phosphate</keyword>
<dbReference type="InterPro" id="IPR015424">
    <property type="entry name" value="PyrdxlP-dep_Trfase"/>
</dbReference>
<dbReference type="InterPro" id="IPR027619">
    <property type="entry name" value="C-S_lyase_PatB-like"/>
</dbReference>
<dbReference type="CDD" id="cd00609">
    <property type="entry name" value="AAT_like"/>
    <property type="match status" value="1"/>
</dbReference>
<evidence type="ECO:0000256" key="2">
    <source>
        <dbReference type="ARBA" id="ARBA00012224"/>
    </source>
</evidence>